<keyword evidence="2" id="KW-1185">Reference proteome</keyword>
<gene>
    <name evidence="1" type="ORF">EV199_1734</name>
</gene>
<organism evidence="1 2">
    <name type="scientific">Pseudobacter ginsenosidimutans</name>
    <dbReference type="NCBI Taxonomy" id="661488"/>
    <lineage>
        <taxon>Bacteria</taxon>
        <taxon>Pseudomonadati</taxon>
        <taxon>Bacteroidota</taxon>
        <taxon>Chitinophagia</taxon>
        <taxon>Chitinophagales</taxon>
        <taxon>Chitinophagaceae</taxon>
        <taxon>Pseudobacter</taxon>
    </lineage>
</organism>
<evidence type="ECO:0000313" key="1">
    <source>
        <dbReference type="EMBL" id="RZS75859.1"/>
    </source>
</evidence>
<dbReference type="SUPFAM" id="SSF51126">
    <property type="entry name" value="Pectin lyase-like"/>
    <property type="match status" value="1"/>
</dbReference>
<sequence>MAVPLLHLRFFCICVLFTIRASGQDSNSSLLNSRAGANHVAGFAGDTILITKGSTYTFTVDTPADSGLVSTLPDIRSLLQQFELPHHSMASIESTDGSLRSAGLINEGDQLVLSDASNGTVLKRYYLHLRPLALNGNLTLHKSTVTAGIKSDLELSFSAGQRSPNTTVRIFIPAGIPISMDNATINVIGRGAVLLKDLHKQSIGRTGSKYSYTQVGNAKLQSAKGGNWLILSGLDLRPSNGADIVLRIKDVIVQKGKEYIFKSNYSTTLPEILTSAGASAETAVLKAVSDLVELERIHETVSGTQATDYTNIRLKLPLLKGMKTPVIVVSTDQGKTWKTAAASYDMQHSVITLRNLKANQLYWIKARVADGKVLRTTNTIHYYSGMIPASSFGIDGDETKDYTELINQAIDSIHRMGGGTLLFEKGTYNVRTIHLKSNVHLYVAKLSTIAALKGGDAPETTWFSDKKYRSGLSPTDPGPYDDPENYMTKQDVGHHYFHNSMFFATRENNIRISGNGRITGNGNLVTGDKVMNNAPDNRSDKMFTFKLCTNIEIGGLVRNEDLWYDEKRDEPYYILPNGQRDTLLDNMLHIDQGGHFVLLATGTDNIYVHDTYFGKANGRNARDIYDFMACNNVTVTNIYSKVSSDDIVKPGSDCSLGFTRPAKNYKVRNVIGDTNCNLFQVGSETADDIQDICVDNIYVLGANKAGFSISTNDGAHIKNIHLNCGHTGKLHSRSKMLRTFSPFFISISNRGRIIGAEVGKYAFTENGEKHNELLVKNVNIGKVENIILNGIDIAEVYAGSSYSGHRWKAYDSKDGKQRRATAIVAGYSLPISNVVEGGLDFKLPNGLHTGYIDNIQFNDVHILVKGTNPLADTSANPPELGVGQYNVSNLKIQPSYGLWVRHASNLLVKNCNFNYEDTDHRYVIFLDDVKQAVISGNKMVKAGNLSSAIGKKQVTGLIWEKNKEYTDNWKNKDLSLFDNPGL</sequence>
<dbReference type="PANTHER" id="PTHR31339">
    <property type="entry name" value="PECTIN LYASE-RELATED"/>
    <property type="match status" value="1"/>
</dbReference>
<dbReference type="InterPro" id="IPR051801">
    <property type="entry name" value="GH28_Enzymes"/>
</dbReference>
<reference evidence="1 2" key="1">
    <citation type="submission" date="2019-02" db="EMBL/GenBank/DDBJ databases">
        <title>Genomic Encyclopedia of Type Strains, Phase IV (KMG-IV): sequencing the most valuable type-strain genomes for metagenomic binning, comparative biology and taxonomic classification.</title>
        <authorList>
            <person name="Goeker M."/>
        </authorList>
    </citation>
    <scope>NUCLEOTIDE SEQUENCE [LARGE SCALE GENOMIC DNA]</scope>
    <source>
        <strain evidence="1 2">DSM 18116</strain>
    </source>
</reference>
<dbReference type="Gene3D" id="2.160.20.10">
    <property type="entry name" value="Single-stranded right-handed beta-helix, Pectin lyase-like"/>
    <property type="match status" value="1"/>
</dbReference>
<dbReference type="Proteomes" id="UP000293874">
    <property type="component" value="Unassembled WGS sequence"/>
</dbReference>
<dbReference type="InterPro" id="IPR011050">
    <property type="entry name" value="Pectin_lyase_fold/virulence"/>
</dbReference>
<dbReference type="InterPro" id="IPR012334">
    <property type="entry name" value="Pectin_lyas_fold"/>
</dbReference>
<evidence type="ECO:0000313" key="2">
    <source>
        <dbReference type="Proteomes" id="UP000293874"/>
    </source>
</evidence>
<dbReference type="CDD" id="cd14670">
    <property type="entry name" value="BslA_like"/>
    <property type="match status" value="1"/>
</dbReference>
<protein>
    <recommendedName>
        <fullName evidence="3">Polygalacturonase</fullName>
    </recommendedName>
</protein>
<dbReference type="EMBL" id="SGXA01000001">
    <property type="protein sequence ID" value="RZS75859.1"/>
    <property type="molecule type" value="Genomic_DNA"/>
</dbReference>
<evidence type="ECO:0008006" key="3">
    <source>
        <dbReference type="Google" id="ProtNLM"/>
    </source>
</evidence>
<proteinExistence type="predicted"/>
<dbReference type="InterPro" id="IPR034650">
    <property type="entry name" value="YuaB-like"/>
</dbReference>
<comment type="caution">
    <text evidence="1">The sequence shown here is derived from an EMBL/GenBank/DDBJ whole genome shotgun (WGS) entry which is preliminary data.</text>
</comment>
<accession>A0A4Q7N4D4</accession>
<name>A0A4Q7N4D4_9BACT</name>
<dbReference type="AlphaFoldDB" id="A0A4Q7N4D4"/>